<accession>A0A6B9L717</accession>
<evidence type="ECO:0000313" key="2">
    <source>
        <dbReference type="EMBL" id="QHB37220.1"/>
    </source>
</evidence>
<proteinExistence type="predicted"/>
<dbReference type="Proteomes" id="UP000464752">
    <property type="component" value="Segment"/>
</dbReference>
<name>A0A6B9L717_9CAUD</name>
<gene>
    <name evidence="2" type="primary">86</name>
    <name evidence="2" type="ORF">SEA_TERIJ_86</name>
</gene>
<dbReference type="RefSeq" id="YP_010751282.1">
    <property type="nucleotide sequence ID" value="NC_073367.1"/>
</dbReference>
<feature type="compositionally biased region" description="Basic and acidic residues" evidence="1">
    <location>
        <begin position="7"/>
        <end position="19"/>
    </location>
</feature>
<dbReference type="KEGG" id="vg:80004948"/>
<protein>
    <submittedName>
        <fullName evidence="2">Uncharacterized protein</fullName>
    </submittedName>
</protein>
<reference evidence="2 3" key="1">
    <citation type="submission" date="2019-12" db="EMBL/GenBank/DDBJ databases">
        <authorList>
            <person name="Kistler A.K."/>
            <person name="Garlena R.A."/>
            <person name="Russell D.A."/>
            <person name="Pope W.H."/>
            <person name="Jacobs-Sera D."/>
            <person name="Hatfull G.F."/>
        </authorList>
    </citation>
    <scope>NUCLEOTIDE SEQUENCE [LARGE SCALE GENOMIC DNA]</scope>
</reference>
<feature type="region of interest" description="Disordered" evidence="1">
    <location>
        <begin position="1"/>
        <end position="21"/>
    </location>
</feature>
<dbReference type="GeneID" id="80004948"/>
<evidence type="ECO:0000256" key="1">
    <source>
        <dbReference type="SAM" id="MobiDB-lite"/>
    </source>
</evidence>
<sequence length="85" mass="9248">MSHRKPDRGAPARAARADTLETSDGILEHARVGGLTFHRDRQGNVLVSLGADPRGNALLDREQVARAHHALGCALWPYGERPTET</sequence>
<keyword evidence="3" id="KW-1185">Reference proteome</keyword>
<dbReference type="EMBL" id="MN813684">
    <property type="protein sequence ID" value="QHB37220.1"/>
    <property type="molecule type" value="Genomic_DNA"/>
</dbReference>
<organism evidence="2 3">
    <name type="scientific">Microbacterium phage Terij</name>
    <dbReference type="NCBI Taxonomy" id="2686229"/>
    <lineage>
        <taxon>Viruses</taxon>
        <taxon>Duplodnaviria</taxon>
        <taxon>Heunggongvirae</taxon>
        <taxon>Uroviricota</taxon>
        <taxon>Caudoviricetes</taxon>
        <taxon>Hodgkinviridae</taxon>
        <taxon>Margaeryvirus</taxon>
        <taxon>Margaeryvirus terij</taxon>
    </lineage>
</organism>
<evidence type="ECO:0000313" key="3">
    <source>
        <dbReference type="Proteomes" id="UP000464752"/>
    </source>
</evidence>